<organism evidence="2">
    <name type="scientific">Homalodisca liturata</name>
    <dbReference type="NCBI Taxonomy" id="320908"/>
    <lineage>
        <taxon>Eukaryota</taxon>
        <taxon>Metazoa</taxon>
        <taxon>Ecdysozoa</taxon>
        <taxon>Arthropoda</taxon>
        <taxon>Hexapoda</taxon>
        <taxon>Insecta</taxon>
        <taxon>Pterygota</taxon>
        <taxon>Neoptera</taxon>
        <taxon>Paraneoptera</taxon>
        <taxon>Hemiptera</taxon>
        <taxon>Auchenorrhyncha</taxon>
        <taxon>Membracoidea</taxon>
        <taxon>Cicadellidae</taxon>
        <taxon>Cicadellinae</taxon>
        <taxon>Proconiini</taxon>
        <taxon>Homalodisca</taxon>
    </lineage>
</organism>
<dbReference type="SUPFAM" id="SSF56436">
    <property type="entry name" value="C-type lectin-like"/>
    <property type="match status" value="1"/>
</dbReference>
<dbReference type="Gene3D" id="3.10.100.10">
    <property type="entry name" value="Mannose-Binding Protein A, subunit A"/>
    <property type="match status" value="1"/>
</dbReference>
<feature type="non-terminal residue" evidence="2">
    <location>
        <position position="176"/>
    </location>
</feature>
<evidence type="ECO:0000313" key="2">
    <source>
        <dbReference type="EMBL" id="JAS95742.1"/>
    </source>
</evidence>
<dbReference type="InterPro" id="IPR050111">
    <property type="entry name" value="C-type_lectin/snaclec_domain"/>
</dbReference>
<accession>A0A1B6J993</accession>
<dbReference type="CDD" id="cd00037">
    <property type="entry name" value="CLECT"/>
    <property type="match status" value="1"/>
</dbReference>
<evidence type="ECO:0000259" key="1">
    <source>
        <dbReference type="PROSITE" id="PS50041"/>
    </source>
</evidence>
<dbReference type="EMBL" id="GECU01011964">
    <property type="protein sequence ID" value="JAS95742.1"/>
    <property type="molecule type" value="Transcribed_RNA"/>
</dbReference>
<dbReference type="InterPro" id="IPR016186">
    <property type="entry name" value="C-type_lectin-like/link_sf"/>
</dbReference>
<feature type="non-terminal residue" evidence="2">
    <location>
        <position position="1"/>
    </location>
</feature>
<dbReference type="InterPro" id="IPR001304">
    <property type="entry name" value="C-type_lectin-like"/>
</dbReference>
<gene>
    <name evidence="2" type="ORF">g.57324</name>
</gene>
<reference evidence="2" key="1">
    <citation type="submission" date="2015-11" db="EMBL/GenBank/DDBJ databases">
        <title>De novo transcriptome assembly of four potential Pierce s Disease insect vectors from Arizona vineyards.</title>
        <authorList>
            <person name="Tassone E.E."/>
        </authorList>
    </citation>
    <scope>NUCLEOTIDE SEQUENCE</scope>
</reference>
<sequence>REEKVMKQLNTQMLPPPLEYVVNKPEPDHVNRPLNRPPVPANNEVTETDLYLLGAIERLVYRVDLMEKRMRRTEELLYHVMEGSNTQRQDPCPGNFTRVARNCYHFSERQYNWKSASSSCKSLGGNLVEMESRDEYTELVTFLQSDPYLRGVEWWTGGLNPGLLWIWSNSAQPVLP</sequence>
<name>A0A1B6J993_9HEMI</name>
<proteinExistence type="predicted"/>
<dbReference type="PANTHER" id="PTHR22803">
    <property type="entry name" value="MANNOSE, PHOSPHOLIPASE, LECTIN RECEPTOR RELATED"/>
    <property type="match status" value="1"/>
</dbReference>
<dbReference type="InterPro" id="IPR016187">
    <property type="entry name" value="CTDL_fold"/>
</dbReference>
<feature type="domain" description="C-type lectin" evidence="1">
    <location>
        <begin position="99"/>
        <end position="174"/>
    </location>
</feature>
<dbReference type="PROSITE" id="PS50041">
    <property type="entry name" value="C_TYPE_LECTIN_2"/>
    <property type="match status" value="1"/>
</dbReference>
<dbReference type="AlphaFoldDB" id="A0A1B6J993"/>
<protein>
    <recommendedName>
        <fullName evidence="1">C-type lectin domain-containing protein</fullName>
    </recommendedName>
</protein>